<accession>A0ACB9JIK4</accession>
<comment type="caution">
    <text evidence="1">The sequence shown here is derived from an EMBL/GenBank/DDBJ whole genome shotgun (WGS) entry which is preliminary data.</text>
</comment>
<dbReference type="Proteomes" id="UP001056120">
    <property type="component" value="Linkage Group LG03"/>
</dbReference>
<protein>
    <submittedName>
        <fullName evidence="1">Uncharacterized protein</fullName>
    </submittedName>
</protein>
<reference evidence="2" key="1">
    <citation type="journal article" date="2022" name="Mol. Ecol. Resour.">
        <title>The genomes of chicory, endive, great burdock and yacon provide insights into Asteraceae palaeo-polyploidization history and plant inulin production.</title>
        <authorList>
            <person name="Fan W."/>
            <person name="Wang S."/>
            <person name="Wang H."/>
            <person name="Wang A."/>
            <person name="Jiang F."/>
            <person name="Liu H."/>
            <person name="Zhao H."/>
            <person name="Xu D."/>
            <person name="Zhang Y."/>
        </authorList>
    </citation>
    <scope>NUCLEOTIDE SEQUENCE [LARGE SCALE GENOMIC DNA]</scope>
    <source>
        <strain evidence="2">cv. Yunnan</strain>
    </source>
</reference>
<evidence type="ECO:0000313" key="1">
    <source>
        <dbReference type="EMBL" id="KAI3820299.1"/>
    </source>
</evidence>
<sequence length="142" mass="15496">MLEKLLSWQPSFSSIPPLVKLAESSYFEIISQDADKFVNGVEYTLKSLEMGAVDILIVWENLDINRYVLKNNTTVRPAINPLSCAGAGGWCPEPASGHSLSSLPLFPVSYEGNGLLVGVSTTTQKLTLVQAAADHLHLLFFM</sequence>
<reference evidence="1 2" key="2">
    <citation type="journal article" date="2022" name="Mol. Ecol. Resour.">
        <title>The genomes of chicory, endive, great burdock and yacon provide insights into Asteraceae paleo-polyploidization history and plant inulin production.</title>
        <authorList>
            <person name="Fan W."/>
            <person name="Wang S."/>
            <person name="Wang H."/>
            <person name="Wang A."/>
            <person name="Jiang F."/>
            <person name="Liu H."/>
            <person name="Zhao H."/>
            <person name="Xu D."/>
            <person name="Zhang Y."/>
        </authorList>
    </citation>
    <scope>NUCLEOTIDE SEQUENCE [LARGE SCALE GENOMIC DNA]</scope>
    <source>
        <strain evidence="2">cv. Yunnan</strain>
        <tissue evidence="1">Leaves</tissue>
    </source>
</reference>
<name>A0ACB9JIK4_9ASTR</name>
<gene>
    <name evidence="1" type="ORF">L1987_07844</name>
</gene>
<dbReference type="EMBL" id="CM042020">
    <property type="protein sequence ID" value="KAI3820299.1"/>
    <property type="molecule type" value="Genomic_DNA"/>
</dbReference>
<proteinExistence type="predicted"/>
<keyword evidence="2" id="KW-1185">Reference proteome</keyword>
<organism evidence="1 2">
    <name type="scientific">Smallanthus sonchifolius</name>
    <dbReference type="NCBI Taxonomy" id="185202"/>
    <lineage>
        <taxon>Eukaryota</taxon>
        <taxon>Viridiplantae</taxon>
        <taxon>Streptophyta</taxon>
        <taxon>Embryophyta</taxon>
        <taxon>Tracheophyta</taxon>
        <taxon>Spermatophyta</taxon>
        <taxon>Magnoliopsida</taxon>
        <taxon>eudicotyledons</taxon>
        <taxon>Gunneridae</taxon>
        <taxon>Pentapetalae</taxon>
        <taxon>asterids</taxon>
        <taxon>campanulids</taxon>
        <taxon>Asterales</taxon>
        <taxon>Asteraceae</taxon>
        <taxon>Asteroideae</taxon>
        <taxon>Heliantheae alliance</taxon>
        <taxon>Millerieae</taxon>
        <taxon>Smallanthus</taxon>
    </lineage>
</organism>
<evidence type="ECO:0000313" key="2">
    <source>
        <dbReference type="Proteomes" id="UP001056120"/>
    </source>
</evidence>